<dbReference type="Proteomes" id="UP000009058">
    <property type="component" value="Chromosome 4"/>
</dbReference>
<feature type="transmembrane region" description="Helical" evidence="1">
    <location>
        <begin position="12"/>
        <end position="32"/>
    </location>
</feature>
<sequence>MSTSPNRQNAHWVFLFLSALYPEFGLPMWLTFIDIASFSTLGGAKEPLPARRVLKSCTYWHGIRRYDKVKVLISPWKTSAKGCKAMSPTSGGCYQLDHNSAKLNDRRQLVRSVLVGLQ</sequence>
<keyword evidence="1" id="KW-0812">Transmembrane</keyword>
<reference key="2">
    <citation type="submission" date="2011-05" db="EMBL/GenBank/DDBJ databases">
        <title>The Genome Sequence of Magnaporthe oryzae 70-15.</title>
        <authorList>
            <consortium name="The Broad Institute Genome Sequencing Platform"/>
            <person name="Ma L.-J."/>
            <person name="Dead R."/>
            <person name="Young S.K."/>
            <person name="Zeng Q."/>
            <person name="Gargeya S."/>
            <person name="Fitzgerald M."/>
            <person name="Haas B."/>
            <person name="Abouelleil A."/>
            <person name="Alvarado L."/>
            <person name="Arachchi H.M."/>
            <person name="Berlin A."/>
            <person name="Brown A."/>
            <person name="Chapman S.B."/>
            <person name="Chen Z."/>
            <person name="Dunbar C."/>
            <person name="Freedman E."/>
            <person name="Gearin G."/>
            <person name="Gellesch M."/>
            <person name="Goldberg J."/>
            <person name="Griggs A."/>
            <person name="Gujja S."/>
            <person name="Heiman D."/>
            <person name="Howarth C."/>
            <person name="Larson L."/>
            <person name="Lui A."/>
            <person name="MacDonald P.J.P."/>
            <person name="Mehta T."/>
            <person name="Montmayeur A."/>
            <person name="Murphy C."/>
            <person name="Neiman D."/>
            <person name="Pearson M."/>
            <person name="Priest M."/>
            <person name="Roberts A."/>
            <person name="Saif S."/>
            <person name="Shea T."/>
            <person name="Shenoy N."/>
            <person name="Sisk P."/>
            <person name="Stolte C."/>
            <person name="Sykes S."/>
            <person name="Yandava C."/>
            <person name="Wortman J."/>
            <person name="Nusbaum C."/>
            <person name="Birren B."/>
        </authorList>
    </citation>
    <scope>NUCLEOTIDE SEQUENCE</scope>
    <source>
        <strain>70-15</strain>
    </source>
</reference>
<dbReference type="KEGG" id="mgr:MGG_17016"/>
<dbReference type="GeneID" id="12986838"/>
<evidence type="ECO:0000256" key="1">
    <source>
        <dbReference type="SAM" id="Phobius"/>
    </source>
</evidence>
<organism evidence="2 3">
    <name type="scientific">Pyricularia oryzae (strain 70-15 / ATCC MYA-4617 / FGSC 8958)</name>
    <name type="common">Rice blast fungus</name>
    <name type="synonym">Magnaporthe oryzae</name>
    <dbReference type="NCBI Taxonomy" id="242507"/>
    <lineage>
        <taxon>Eukaryota</taxon>
        <taxon>Fungi</taxon>
        <taxon>Dikarya</taxon>
        <taxon>Ascomycota</taxon>
        <taxon>Pezizomycotina</taxon>
        <taxon>Sordariomycetes</taxon>
        <taxon>Sordariomycetidae</taxon>
        <taxon>Magnaporthales</taxon>
        <taxon>Pyriculariaceae</taxon>
        <taxon>Pyricularia</taxon>
    </lineage>
</organism>
<dbReference type="EMBL" id="CM001234">
    <property type="protein sequence ID" value="EHA49627.1"/>
    <property type="molecule type" value="Genomic_DNA"/>
</dbReference>
<dbReference type="InParanoid" id="G4NA77"/>
<evidence type="ECO:0000313" key="2">
    <source>
        <dbReference type="EMBL" id="EHA49627.1"/>
    </source>
</evidence>
<protein>
    <submittedName>
        <fullName evidence="2">Uncharacterized protein</fullName>
    </submittedName>
</protein>
<keyword evidence="3" id="KW-1185">Reference proteome</keyword>
<proteinExistence type="predicted"/>
<dbReference type="RefSeq" id="XP_003715946.1">
    <property type="nucleotide sequence ID" value="XM_003715898.1"/>
</dbReference>
<evidence type="ECO:0000313" key="3">
    <source>
        <dbReference type="Proteomes" id="UP000009058"/>
    </source>
</evidence>
<accession>G4NA77</accession>
<dbReference type="AlphaFoldDB" id="G4NA77"/>
<feature type="non-terminal residue" evidence="2">
    <location>
        <position position="118"/>
    </location>
</feature>
<reference evidence="2 3" key="1">
    <citation type="journal article" date="2005" name="Nature">
        <title>The genome sequence of the rice blast fungus Magnaporthe grisea.</title>
        <authorList>
            <person name="Dean R.A."/>
            <person name="Talbot N.J."/>
            <person name="Ebbole D.J."/>
            <person name="Farman M.L."/>
            <person name="Mitchell T.K."/>
            <person name="Orbach M.J."/>
            <person name="Thon M."/>
            <person name="Kulkarni R."/>
            <person name="Xu J.R."/>
            <person name="Pan H."/>
            <person name="Read N.D."/>
            <person name="Lee Y.H."/>
            <person name="Carbone I."/>
            <person name="Brown D."/>
            <person name="Oh Y.Y."/>
            <person name="Donofrio N."/>
            <person name="Jeong J.S."/>
            <person name="Soanes D.M."/>
            <person name="Djonovic S."/>
            <person name="Kolomiets E."/>
            <person name="Rehmeyer C."/>
            <person name="Li W."/>
            <person name="Harding M."/>
            <person name="Kim S."/>
            <person name="Lebrun M.H."/>
            <person name="Bohnert H."/>
            <person name="Coughlan S."/>
            <person name="Butler J."/>
            <person name="Calvo S."/>
            <person name="Ma L.J."/>
            <person name="Nicol R."/>
            <person name="Purcell S."/>
            <person name="Nusbaum C."/>
            <person name="Galagan J.E."/>
            <person name="Birren B.W."/>
        </authorList>
    </citation>
    <scope>NUCLEOTIDE SEQUENCE [LARGE SCALE GENOMIC DNA]</scope>
    <source>
        <strain evidence="3">70-15 / ATCC MYA-4617 / FGSC 8958</strain>
    </source>
</reference>
<dbReference type="VEuPathDB" id="FungiDB:MGG_17016"/>
<gene>
    <name evidence="2" type="ORF">MGG_17016</name>
</gene>
<name>G4NA77_PYRO7</name>
<keyword evidence="1" id="KW-1133">Transmembrane helix</keyword>
<keyword evidence="1" id="KW-0472">Membrane</keyword>